<evidence type="ECO:0000256" key="5">
    <source>
        <dbReference type="ARBA" id="ARBA00023136"/>
    </source>
</evidence>
<proteinExistence type="inferred from homology"/>
<evidence type="ECO:0000256" key="6">
    <source>
        <dbReference type="SAM" id="Phobius"/>
    </source>
</evidence>
<evidence type="ECO:0000256" key="4">
    <source>
        <dbReference type="ARBA" id="ARBA00022989"/>
    </source>
</evidence>
<accession>A0ABN9L220</accession>
<keyword evidence="5 6" id="KW-0472">Membrane</keyword>
<evidence type="ECO:0000256" key="3">
    <source>
        <dbReference type="ARBA" id="ARBA00022692"/>
    </source>
</evidence>
<protein>
    <recommendedName>
        <fullName evidence="9">G-protein coupled receptors family 1 profile domain-containing protein</fullName>
    </recommendedName>
</protein>
<dbReference type="PANTHER" id="PTHR31258">
    <property type="entry name" value="KERATINOCYTE-ASSOCIATED PROTEIN 3"/>
    <property type="match status" value="1"/>
</dbReference>
<dbReference type="Proteomes" id="UP001176940">
    <property type="component" value="Unassembled WGS sequence"/>
</dbReference>
<evidence type="ECO:0000256" key="1">
    <source>
        <dbReference type="ARBA" id="ARBA00004141"/>
    </source>
</evidence>
<dbReference type="Pfam" id="PF12304">
    <property type="entry name" value="BCLP"/>
    <property type="match status" value="1"/>
</dbReference>
<evidence type="ECO:0000313" key="8">
    <source>
        <dbReference type="Proteomes" id="UP001176940"/>
    </source>
</evidence>
<dbReference type="PANTHER" id="PTHR31258:SF2">
    <property type="entry name" value="TRANSMEMBRANE PROTEIN 54"/>
    <property type="match status" value="1"/>
</dbReference>
<feature type="non-terminal residue" evidence="7">
    <location>
        <position position="294"/>
    </location>
</feature>
<evidence type="ECO:0008006" key="9">
    <source>
        <dbReference type="Google" id="ProtNLM"/>
    </source>
</evidence>
<feature type="transmembrane region" description="Helical" evidence="6">
    <location>
        <begin position="66"/>
        <end position="91"/>
    </location>
</feature>
<evidence type="ECO:0000313" key="7">
    <source>
        <dbReference type="EMBL" id="CAJ0931254.1"/>
    </source>
</evidence>
<keyword evidence="3 6" id="KW-0812">Transmembrane</keyword>
<comment type="similarity">
    <text evidence="2">Belongs to the TMEM54 family.</text>
</comment>
<dbReference type="EMBL" id="CAUEEQ010007577">
    <property type="protein sequence ID" value="CAJ0931254.1"/>
    <property type="molecule type" value="Genomic_DNA"/>
</dbReference>
<keyword evidence="8" id="KW-1185">Reference proteome</keyword>
<evidence type="ECO:0000256" key="2">
    <source>
        <dbReference type="ARBA" id="ARBA00011030"/>
    </source>
</evidence>
<comment type="caution">
    <text evidence="7">The sequence shown here is derived from an EMBL/GenBank/DDBJ whole genome shotgun (WGS) entry which is preliminary data.</text>
</comment>
<gene>
    <name evidence="7" type="ORF">RIMI_LOCUS4646888</name>
</gene>
<dbReference type="InterPro" id="IPR020977">
    <property type="entry name" value="Beta-casein-like"/>
</dbReference>
<sequence length="294" mass="32879">MFFLNDTDFFLGVELHSILNPKRSHKFIFDDTSPYQYPTSTLLSISCGIVAIVLSRYLAHTSLRWAAVTLSIINAVVSAACTVGLTVSVIITVANEGRTLLSTCTFSNLQLIQISHECPFDPTRIYSTTLCLWVISIILDAAEMVFSARCYFIVLQLMDVHLCHKKKKKYMIYVGSTCFIGFSRLLEALRRRGTTSVPLVDAKNGAMCPIILMSLLEKAVMVQNKMAMETGLELILLLPPFPYNFFQLEVARSVSAVLFPCTTFDVPTVYVNVRIQIPLKERSVAAEEEMLGTH</sequence>
<organism evidence="7 8">
    <name type="scientific">Ranitomeya imitator</name>
    <name type="common">mimic poison frog</name>
    <dbReference type="NCBI Taxonomy" id="111125"/>
    <lineage>
        <taxon>Eukaryota</taxon>
        <taxon>Metazoa</taxon>
        <taxon>Chordata</taxon>
        <taxon>Craniata</taxon>
        <taxon>Vertebrata</taxon>
        <taxon>Euteleostomi</taxon>
        <taxon>Amphibia</taxon>
        <taxon>Batrachia</taxon>
        <taxon>Anura</taxon>
        <taxon>Neobatrachia</taxon>
        <taxon>Hyloidea</taxon>
        <taxon>Dendrobatidae</taxon>
        <taxon>Dendrobatinae</taxon>
        <taxon>Ranitomeya</taxon>
    </lineage>
</organism>
<reference evidence="7" key="1">
    <citation type="submission" date="2023-07" db="EMBL/GenBank/DDBJ databases">
        <authorList>
            <person name="Stuckert A."/>
        </authorList>
    </citation>
    <scope>NUCLEOTIDE SEQUENCE</scope>
</reference>
<keyword evidence="4 6" id="KW-1133">Transmembrane helix</keyword>
<comment type="subcellular location">
    <subcellularLocation>
        <location evidence="1">Membrane</location>
        <topology evidence="1">Multi-pass membrane protein</topology>
    </subcellularLocation>
</comment>
<name>A0ABN9L220_9NEOB</name>
<feature type="transmembrane region" description="Helical" evidence="6">
    <location>
        <begin position="35"/>
        <end position="54"/>
    </location>
</feature>